<dbReference type="OrthoDB" id="9780884at2"/>
<dbReference type="Proteomes" id="UP000004315">
    <property type="component" value="Unassembled WGS sequence"/>
</dbReference>
<dbReference type="Pfam" id="PF00149">
    <property type="entry name" value="Metallophos"/>
    <property type="match status" value="1"/>
</dbReference>
<sequence>MYTIHQTTYNLKTEKSITPTKICFISDVHYPNANNPQRLKEITNTLMKVKTDFYLLGGDFVDESTSKEDMEILFKQLRRLTKVAPVYFVYGNHEDKIKFTRNKLNQKITKNNITILNDQEVHFNNITLIGRKDYTNKNRKKTKDYNLSTKTYNIILDHQPQGTRENIKNNVDLQLSGHTYNGQMFPLSYSYHLQPDFAGNYGKETFKHRTKIINSGLVGWDFPIRTEGICEYVVVNITPKK</sequence>
<organism evidence="2 3">
    <name type="scientific">Holdemanella biformis DSM 3989</name>
    <dbReference type="NCBI Taxonomy" id="518637"/>
    <lineage>
        <taxon>Bacteria</taxon>
        <taxon>Bacillati</taxon>
        <taxon>Bacillota</taxon>
        <taxon>Erysipelotrichia</taxon>
        <taxon>Erysipelotrichales</taxon>
        <taxon>Erysipelotrichaceae</taxon>
        <taxon>Holdemanella</taxon>
    </lineage>
</organism>
<reference evidence="2 3" key="2">
    <citation type="submission" date="2008-11" db="EMBL/GenBank/DDBJ databases">
        <title>Draft genome sequence of Eubacterium biforme (DSM 3989).</title>
        <authorList>
            <person name="Sudarsanam P."/>
            <person name="Ley R."/>
            <person name="Guruge J."/>
            <person name="Turnbaugh P.J."/>
            <person name="Mahowald M."/>
            <person name="Liep D."/>
            <person name="Gordon J."/>
        </authorList>
    </citation>
    <scope>NUCLEOTIDE SEQUENCE [LARGE SCALE GENOMIC DNA]</scope>
    <source>
        <strain evidence="2 3">DSM 3989</strain>
    </source>
</reference>
<dbReference type="RefSeq" id="WP_003864384.1">
    <property type="nucleotide sequence ID" value="NZ_DS996841.1"/>
</dbReference>
<evidence type="ECO:0000313" key="2">
    <source>
        <dbReference type="EMBL" id="EEC90818.1"/>
    </source>
</evidence>
<evidence type="ECO:0000259" key="1">
    <source>
        <dbReference type="Pfam" id="PF00149"/>
    </source>
</evidence>
<feature type="domain" description="Calcineurin-like phosphoesterase" evidence="1">
    <location>
        <begin position="21"/>
        <end position="179"/>
    </location>
</feature>
<dbReference type="HOGENOM" id="CLU_025443_3_3_9"/>
<dbReference type="PANTHER" id="PTHR31302:SF0">
    <property type="entry name" value="TRANSMEMBRANE PROTEIN WITH METALLOPHOSPHOESTERASE DOMAIN"/>
    <property type="match status" value="1"/>
</dbReference>
<dbReference type="InterPro" id="IPR004843">
    <property type="entry name" value="Calcineurin-like_PHP"/>
</dbReference>
<evidence type="ECO:0000313" key="3">
    <source>
        <dbReference type="Proteomes" id="UP000004315"/>
    </source>
</evidence>
<dbReference type="Gene3D" id="3.60.21.10">
    <property type="match status" value="1"/>
</dbReference>
<name>B7C8S0_9FIRM</name>
<gene>
    <name evidence="2" type="ORF">EUBIFOR_00574</name>
</gene>
<dbReference type="InterPro" id="IPR051158">
    <property type="entry name" value="Metallophosphoesterase_sf"/>
</dbReference>
<dbReference type="InterPro" id="IPR029052">
    <property type="entry name" value="Metallo-depent_PP-like"/>
</dbReference>
<accession>B7C8S0</accession>
<comment type="caution">
    <text evidence="2">The sequence shown here is derived from an EMBL/GenBank/DDBJ whole genome shotgun (WGS) entry which is preliminary data.</text>
</comment>
<protein>
    <submittedName>
        <fullName evidence="2">Ser/Thr phosphatase family protein</fullName>
    </submittedName>
</protein>
<keyword evidence="3" id="KW-1185">Reference proteome</keyword>
<dbReference type="AlphaFoldDB" id="B7C8S0"/>
<dbReference type="EMBL" id="ABYT01000036">
    <property type="protein sequence ID" value="EEC90818.1"/>
    <property type="molecule type" value="Genomic_DNA"/>
</dbReference>
<proteinExistence type="predicted"/>
<dbReference type="SUPFAM" id="SSF56300">
    <property type="entry name" value="Metallo-dependent phosphatases"/>
    <property type="match status" value="1"/>
</dbReference>
<dbReference type="eggNOG" id="COG1408">
    <property type="taxonomic scope" value="Bacteria"/>
</dbReference>
<dbReference type="PANTHER" id="PTHR31302">
    <property type="entry name" value="TRANSMEMBRANE PROTEIN WITH METALLOPHOSPHOESTERASE DOMAIN-RELATED"/>
    <property type="match status" value="1"/>
</dbReference>
<dbReference type="GO" id="GO:0016787">
    <property type="term" value="F:hydrolase activity"/>
    <property type="evidence" value="ECO:0007669"/>
    <property type="project" value="InterPro"/>
</dbReference>
<reference evidence="2 3" key="1">
    <citation type="submission" date="2008-10" db="EMBL/GenBank/DDBJ databases">
        <authorList>
            <person name="Fulton L."/>
            <person name="Clifton S."/>
            <person name="Fulton B."/>
            <person name="Xu J."/>
            <person name="Minx P."/>
            <person name="Pepin K.H."/>
            <person name="Johnson M."/>
            <person name="Bhonagiri V."/>
            <person name="Nash W.E."/>
            <person name="Mardis E.R."/>
            <person name="Wilson R.K."/>
        </authorList>
    </citation>
    <scope>NUCLEOTIDE SEQUENCE [LARGE SCALE GENOMIC DNA]</scope>
    <source>
        <strain evidence="2 3">DSM 3989</strain>
    </source>
</reference>